<accession>A0A6L2KCR5</accession>
<dbReference type="InterPro" id="IPR011009">
    <property type="entry name" value="Kinase-like_dom_sf"/>
</dbReference>
<dbReference type="PROSITE" id="PS50082">
    <property type="entry name" value="WD_REPEATS_2"/>
    <property type="match status" value="3"/>
</dbReference>
<evidence type="ECO:0000256" key="2">
    <source>
        <dbReference type="ARBA" id="ARBA00022737"/>
    </source>
</evidence>
<dbReference type="Pfam" id="PF00400">
    <property type="entry name" value="WD40"/>
    <property type="match status" value="2"/>
</dbReference>
<keyword evidence="2" id="KW-0677">Repeat</keyword>
<dbReference type="PROSITE" id="PS00678">
    <property type="entry name" value="WD_REPEATS_1"/>
    <property type="match status" value="1"/>
</dbReference>
<dbReference type="Gene3D" id="2.130.10.10">
    <property type="entry name" value="YVTN repeat-like/Quinoprotein amine dehydrogenase"/>
    <property type="match status" value="2"/>
</dbReference>
<comment type="caution">
    <text evidence="5">The sequence shown here is derived from an EMBL/GenBank/DDBJ whole genome shotgun (WGS) entry which is preliminary data.</text>
</comment>
<dbReference type="EMBL" id="BKCJ010002135">
    <property type="protein sequence ID" value="GEU46512.1"/>
    <property type="molecule type" value="Genomic_DNA"/>
</dbReference>
<reference evidence="5" key="1">
    <citation type="journal article" date="2019" name="Sci. Rep.">
        <title>Draft genome of Tanacetum cinerariifolium, the natural source of mosquito coil.</title>
        <authorList>
            <person name="Yamashiro T."/>
            <person name="Shiraishi A."/>
            <person name="Satake H."/>
            <person name="Nakayama K."/>
        </authorList>
    </citation>
    <scope>NUCLEOTIDE SEQUENCE</scope>
</reference>
<dbReference type="InterPro" id="IPR001680">
    <property type="entry name" value="WD40_rpt"/>
</dbReference>
<evidence type="ECO:0000256" key="4">
    <source>
        <dbReference type="SAM" id="MobiDB-lite"/>
    </source>
</evidence>
<proteinExistence type="predicted"/>
<organism evidence="5">
    <name type="scientific">Tanacetum cinerariifolium</name>
    <name type="common">Dalmatian daisy</name>
    <name type="synonym">Chrysanthemum cinerariifolium</name>
    <dbReference type="NCBI Taxonomy" id="118510"/>
    <lineage>
        <taxon>Eukaryota</taxon>
        <taxon>Viridiplantae</taxon>
        <taxon>Streptophyta</taxon>
        <taxon>Embryophyta</taxon>
        <taxon>Tracheophyta</taxon>
        <taxon>Spermatophyta</taxon>
        <taxon>Magnoliopsida</taxon>
        <taxon>eudicotyledons</taxon>
        <taxon>Gunneridae</taxon>
        <taxon>Pentapetalae</taxon>
        <taxon>asterids</taxon>
        <taxon>campanulids</taxon>
        <taxon>Asterales</taxon>
        <taxon>Asteraceae</taxon>
        <taxon>Asteroideae</taxon>
        <taxon>Anthemideae</taxon>
        <taxon>Anthemidinae</taxon>
        <taxon>Tanacetum</taxon>
    </lineage>
</organism>
<dbReference type="InterPro" id="IPR019775">
    <property type="entry name" value="WD40_repeat_CS"/>
</dbReference>
<feature type="repeat" description="WD" evidence="3">
    <location>
        <begin position="820"/>
        <end position="839"/>
    </location>
</feature>
<dbReference type="GO" id="GO:0009640">
    <property type="term" value="P:photomorphogenesis"/>
    <property type="evidence" value="ECO:0007669"/>
    <property type="project" value="InterPro"/>
</dbReference>
<dbReference type="SUPFAM" id="SSF50978">
    <property type="entry name" value="WD40 repeat-like"/>
    <property type="match status" value="1"/>
</dbReference>
<dbReference type="InterPro" id="IPR015943">
    <property type="entry name" value="WD40/YVTN_repeat-like_dom_sf"/>
</dbReference>
<keyword evidence="1 3" id="KW-0853">WD repeat</keyword>
<name>A0A6L2KCR5_TANCI</name>
<dbReference type="PANTHER" id="PTHR44218:SF9">
    <property type="entry name" value="SPA1-RELATED 2-RELATED"/>
    <property type="match status" value="1"/>
</dbReference>
<dbReference type="PRINTS" id="PR00320">
    <property type="entry name" value="GPROTEINBRPT"/>
</dbReference>
<evidence type="ECO:0000256" key="1">
    <source>
        <dbReference type="ARBA" id="ARBA00022574"/>
    </source>
</evidence>
<protein>
    <submittedName>
        <fullName evidence="5">Protein SPA1-related 2-like isoform X1</fullName>
    </submittedName>
</protein>
<dbReference type="SUPFAM" id="SSF56112">
    <property type="entry name" value="Protein kinase-like (PK-like)"/>
    <property type="match status" value="1"/>
</dbReference>
<sequence>MDELVGDEERRFLGKDSRGGMSTNLLEMLIPDDVSVIQDNTYLNGLDGKSNNDNVARVDRSERACTSPRCDNDDGPVVEELTARNYSAGSGGSSGRDKMRSLHNNWQRFHKRGEGMVGGVWEDPGSNFFPELVNNRQQSGNENEGLDNVRREEKQPALSNRVLSPGGIRTKMLSQSGFSQFFVKNTLKGKGVIYGGPARDNLAHIRSQMHQKAAMIDSSKETAVRAVDCLTEPSPNVLSVHDGLSLREWLKTGQNKVDKSKCLSIFRQIIDIIDLSHSRGEALQALRPSCFKLMPSNRVLYMGSPVGGKEFHHLENEQDKKRGLEHDLVIGTSQSSKRRKHGDNVNSFRRWPQFAMRSHDSGYGFNEESIPRRDDMYTNYQNMSTSLHTSQMASNSHGDQLEEQWYASPEDPKGKCATLASNVYSLGVLLFELLGSFESARTHAIAMMDLRQRILPPSYLSENPREAGFCLWLLHPEPSLRPTTRDILQSEFVRGIQQSSMEELSSSIEQDDTESDLMLHFLESLKEQKQIVATKVVDDIRCLESDIAEIESRRSGSIQENHPTLAGKQQSYTSASPGGSRLISNMNHLEHAYFSVRSSIGTPGRDTEESEEHEVLRSRENNNLRDKKMEADKKPLDRLGVFFNGLCKYARYSKFEVRGILRNGDFSSMGNVICSLGFDRDEDYIATAGVSKKIKVYDFNALLNDSVDIHYPAVEMSNKSKLSWICWNSYIRNYLASTDYDGVVKIWDAGTGEVVSHHSEHEKRAWSVDFCRVDPMKLASGSDDCSVKLWSMNEKKSLATIKSVANVCKCLAVSYVKFLDSGTLVSASTDNTLKLWDLNKASYDCLSTSSCTLTYKGHTNEKNFVGLSVADGYIACGSETNEVFAYHRSLPMPITSYKFGSIDPITGKETENETNQFVSSVCWRQKSEMVVAANSSGCLKLLQMLVRDLGVIKAHPIACKFLYELKASVDKILLKFSTERPNKRRTRFSFLECRNKMESLISNHPVIEGFQKYTLVVEGMLVYFHKDTARDMQYAIDLTKLWQELVDRASERGLFIGEMELLSGSLVASSCVEFFKKLQQCDRLKLMEFVKLIVAMHIQKGKSMMHVDDHRYCKKVTLLTDEIMEQSCKILQKQIVEFEKDKSMILVEDDMCWFTDEIKERAQKVVEGFRKITYNVAENVVLGRDE</sequence>
<evidence type="ECO:0000256" key="3">
    <source>
        <dbReference type="PROSITE-ProRule" id="PRU00221"/>
    </source>
</evidence>
<feature type="compositionally biased region" description="Basic and acidic residues" evidence="4">
    <location>
        <begin position="613"/>
        <end position="622"/>
    </location>
</feature>
<feature type="compositionally biased region" description="Polar residues" evidence="4">
    <location>
        <begin position="555"/>
        <end position="579"/>
    </location>
</feature>
<dbReference type="InterPro" id="IPR044630">
    <property type="entry name" value="SPA1/2/3/4"/>
</dbReference>
<feature type="region of interest" description="Disordered" evidence="4">
    <location>
        <begin position="599"/>
        <end position="622"/>
    </location>
</feature>
<dbReference type="SMART" id="SM00320">
    <property type="entry name" value="WD40"/>
    <property type="match status" value="6"/>
</dbReference>
<dbReference type="Gene3D" id="1.10.510.10">
    <property type="entry name" value="Transferase(Phosphotransferase) domain 1"/>
    <property type="match status" value="1"/>
</dbReference>
<evidence type="ECO:0000313" key="5">
    <source>
        <dbReference type="EMBL" id="GEU46512.1"/>
    </source>
</evidence>
<feature type="region of interest" description="Disordered" evidence="4">
    <location>
        <begin position="553"/>
        <end position="579"/>
    </location>
</feature>
<dbReference type="InterPro" id="IPR036322">
    <property type="entry name" value="WD40_repeat_dom_sf"/>
</dbReference>
<dbReference type="PANTHER" id="PTHR44218">
    <property type="entry name" value="PROTEIN SPA1-RELATED 2"/>
    <property type="match status" value="1"/>
</dbReference>
<dbReference type="InterPro" id="IPR020472">
    <property type="entry name" value="WD40_PAC1"/>
</dbReference>
<feature type="repeat" description="WD" evidence="3">
    <location>
        <begin position="778"/>
        <end position="800"/>
    </location>
</feature>
<feature type="repeat" description="WD" evidence="3">
    <location>
        <begin position="733"/>
        <end position="757"/>
    </location>
</feature>
<gene>
    <name evidence="5" type="ORF">Tci_018490</name>
</gene>
<dbReference type="AlphaFoldDB" id="A0A6L2KCR5"/>